<comment type="caution">
    <text evidence="5">The sequence shown here is derived from an EMBL/GenBank/DDBJ whole genome shotgun (WGS) entry which is preliminary data.</text>
</comment>
<protein>
    <submittedName>
        <fullName evidence="5">Helix-turn-helix domain-containing protein</fullName>
    </submittedName>
</protein>
<sequence>MVTFLSKTEAAKVQLLRYLASNELSAPVTELAEHFGLSSRTITRHFDDLKKDCLSLSLGDDLDFDKKAGVFSIHLTGSTPMNFLVDYLRLNYIRNSVEFDILNRLLNRKYDNIQELADELYLSPPNLYRYLYTLEPIIEKFDMSFSFIDNPSDLNLIYKERRLRLFTYYFYWNFYKGLEVPKPLKGVATTSKSESQFFGDELLPTKQAQILYMAGISRTRIEQGKFITMNEEISLIAETFIRVNDLSQEFSFFDEIALQQDMTNERYYFNFMMRLKIPDLDNEEQKHEIVKELLKLKTPLAVESRELVEKSLAHFGAVLSKKNLDQFYYHSTIFFVYANYFNIDLPEEFGVLRKANVYDIGHENTGLVKRVSDFYQEFNADHHVPKEYDEMLKGVISFSLHEKEQKELTIAMQLSKNIMAEPLVKEKLGNIFNPNVLKFTQNASEADIIVSDSYEGTFPSKSYFYMSDLEDGAQLKQLFHFIENALFVKEFSPH</sequence>
<evidence type="ECO:0000256" key="1">
    <source>
        <dbReference type="ARBA" id="ARBA00023015"/>
    </source>
</evidence>
<evidence type="ECO:0000256" key="2">
    <source>
        <dbReference type="ARBA" id="ARBA00023125"/>
    </source>
</evidence>
<accession>A0A940SX17</accession>
<keyword evidence="3" id="KW-0804">Transcription</keyword>
<dbReference type="GO" id="GO:0003677">
    <property type="term" value="F:DNA binding"/>
    <property type="evidence" value="ECO:0007669"/>
    <property type="project" value="UniProtKB-KW"/>
</dbReference>
<evidence type="ECO:0000313" key="6">
    <source>
        <dbReference type="Proteomes" id="UP000674938"/>
    </source>
</evidence>
<dbReference type="CDD" id="cd00090">
    <property type="entry name" value="HTH_ARSR"/>
    <property type="match status" value="1"/>
</dbReference>
<dbReference type="Proteomes" id="UP000674938">
    <property type="component" value="Unassembled WGS sequence"/>
</dbReference>
<dbReference type="EMBL" id="JAEEGA010000017">
    <property type="protein sequence ID" value="MBP1043604.1"/>
    <property type="molecule type" value="Genomic_DNA"/>
</dbReference>
<evidence type="ECO:0000256" key="3">
    <source>
        <dbReference type="ARBA" id="ARBA00023163"/>
    </source>
</evidence>
<feature type="domain" description="Mga helix-turn-helix" evidence="4">
    <location>
        <begin position="84"/>
        <end position="171"/>
    </location>
</feature>
<dbReference type="RefSeq" id="WP_209531409.1">
    <property type="nucleotide sequence ID" value="NZ_JAEEGA010000017.1"/>
</dbReference>
<dbReference type="AlphaFoldDB" id="A0A940SX17"/>
<name>A0A940SX17_9ENTE</name>
<keyword evidence="6" id="KW-1185">Reference proteome</keyword>
<evidence type="ECO:0000313" key="5">
    <source>
        <dbReference type="EMBL" id="MBP1043604.1"/>
    </source>
</evidence>
<proteinExistence type="predicted"/>
<dbReference type="Pfam" id="PF05043">
    <property type="entry name" value="Mga"/>
    <property type="match status" value="1"/>
</dbReference>
<dbReference type="InterPro" id="IPR007737">
    <property type="entry name" value="Mga_HTH"/>
</dbReference>
<reference evidence="5" key="1">
    <citation type="submission" date="2020-12" db="EMBL/GenBank/DDBJ databases">
        <title>Vagococcus allomyrinae sp. nov. and Enterococcus lavae sp. nov., isolated from the larvae of Allomyrina dichotoma.</title>
        <authorList>
            <person name="Lee S.D."/>
        </authorList>
    </citation>
    <scope>NUCLEOTIDE SEQUENCE</scope>
    <source>
        <strain evidence="5">BWB3-3</strain>
    </source>
</reference>
<keyword evidence="1" id="KW-0805">Transcription regulation</keyword>
<dbReference type="InterPro" id="IPR050661">
    <property type="entry name" value="BglG_antiterminators"/>
</dbReference>
<dbReference type="InterPro" id="IPR011991">
    <property type="entry name" value="ArsR-like_HTH"/>
</dbReference>
<keyword evidence="2" id="KW-0238">DNA-binding</keyword>
<evidence type="ECO:0000259" key="4">
    <source>
        <dbReference type="Pfam" id="PF05043"/>
    </source>
</evidence>
<organism evidence="5 6">
    <name type="scientific">Vagococcus allomyrinae</name>
    <dbReference type="NCBI Taxonomy" id="2794353"/>
    <lineage>
        <taxon>Bacteria</taxon>
        <taxon>Bacillati</taxon>
        <taxon>Bacillota</taxon>
        <taxon>Bacilli</taxon>
        <taxon>Lactobacillales</taxon>
        <taxon>Enterococcaceae</taxon>
        <taxon>Vagococcus</taxon>
    </lineage>
</organism>
<gene>
    <name evidence="5" type="ORF">I6N95_21490</name>
</gene>
<dbReference type="PANTHER" id="PTHR30185">
    <property type="entry name" value="CRYPTIC BETA-GLUCOSIDE BGL OPERON ANTITERMINATOR"/>
    <property type="match status" value="1"/>
</dbReference>
<dbReference type="PANTHER" id="PTHR30185:SF13">
    <property type="entry name" value="LICABCH OPERON REGULATOR-RELATED"/>
    <property type="match status" value="1"/>
</dbReference>